<gene>
    <name evidence="3" type="ORF">GNI_110270</name>
</gene>
<dbReference type="AlphaFoldDB" id="A0A023B3N3"/>
<feature type="transmembrane region" description="Helical" evidence="1">
    <location>
        <begin position="92"/>
        <end position="113"/>
    </location>
</feature>
<sequence>MKVWFLVVAALSALAGADQCKGVKALTTTTTTTAVTDEQCAEKCASALTQCKASNKETKELVKCITGALPNTCQLSSTVVVKKQTPWYKAKWFIALMSVLGVLAVLGAIYHLMGHPGIGGGDTNARTVVEPTNLEEDRERLM</sequence>
<evidence type="ECO:0000256" key="2">
    <source>
        <dbReference type="SAM" id="SignalP"/>
    </source>
</evidence>
<dbReference type="Proteomes" id="UP000019763">
    <property type="component" value="Unassembled WGS sequence"/>
</dbReference>
<keyword evidence="1" id="KW-1133">Transmembrane helix</keyword>
<name>A0A023B3N3_GRENI</name>
<dbReference type="VEuPathDB" id="CryptoDB:GNI_110270"/>
<evidence type="ECO:0000313" key="3">
    <source>
        <dbReference type="EMBL" id="EZG55656.1"/>
    </source>
</evidence>
<evidence type="ECO:0000256" key="1">
    <source>
        <dbReference type="SAM" id="Phobius"/>
    </source>
</evidence>
<keyword evidence="1 3" id="KW-0812">Transmembrane</keyword>
<reference evidence="3" key="1">
    <citation type="submission" date="2013-12" db="EMBL/GenBank/DDBJ databases">
        <authorList>
            <person name="Omoto C.K."/>
            <person name="Sibley D."/>
            <person name="Venepally P."/>
            <person name="Hadjithomas M."/>
            <person name="Karamycheva S."/>
            <person name="Brunk B."/>
            <person name="Roos D."/>
            <person name="Caler E."/>
            <person name="Lorenzi H."/>
        </authorList>
    </citation>
    <scope>NUCLEOTIDE SEQUENCE</scope>
</reference>
<protein>
    <submittedName>
        <fullName evidence="3">Transmembrane protein</fullName>
    </submittedName>
</protein>
<accession>A0A023B3N3</accession>
<feature type="chain" id="PRO_5001516390" evidence="2">
    <location>
        <begin position="18"/>
        <end position="142"/>
    </location>
</feature>
<proteinExistence type="predicted"/>
<organism evidence="3 4">
    <name type="scientific">Gregarina niphandrodes</name>
    <name type="common">Septate eugregarine</name>
    <dbReference type="NCBI Taxonomy" id="110365"/>
    <lineage>
        <taxon>Eukaryota</taxon>
        <taxon>Sar</taxon>
        <taxon>Alveolata</taxon>
        <taxon>Apicomplexa</taxon>
        <taxon>Conoidasida</taxon>
        <taxon>Gregarinasina</taxon>
        <taxon>Eugregarinorida</taxon>
        <taxon>Gregarinidae</taxon>
        <taxon>Gregarina</taxon>
    </lineage>
</organism>
<dbReference type="EMBL" id="AFNH02000824">
    <property type="protein sequence ID" value="EZG55656.1"/>
    <property type="molecule type" value="Genomic_DNA"/>
</dbReference>
<evidence type="ECO:0000313" key="4">
    <source>
        <dbReference type="Proteomes" id="UP000019763"/>
    </source>
</evidence>
<keyword evidence="4" id="KW-1185">Reference proteome</keyword>
<keyword evidence="1" id="KW-0472">Membrane</keyword>
<keyword evidence="2" id="KW-0732">Signal</keyword>
<feature type="signal peptide" evidence="2">
    <location>
        <begin position="1"/>
        <end position="17"/>
    </location>
</feature>
<dbReference type="RefSeq" id="XP_011131475.1">
    <property type="nucleotide sequence ID" value="XM_011133173.1"/>
</dbReference>
<dbReference type="GeneID" id="22913895"/>
<comment type="caution">
    <text evidence="3">The sequence shown here is derived from an EMBL/GenBank/DDBJ whole genome shotgun (WGS) entry which is preliminary data.</text>
</comment>